<dbReference type="Pfam" id="PF02896">
    <property type="entry name" value="PEP-utilizers_C"/>
    <property type="match status" value="1"/>
</dbReference>
<dbReference type="PANTHER" id="PTHR43030:SF1">
    <property type="entry name" value="PHOSPHOENOLPYRUVATE SYNTHASE"/>
    <property type="match status" value="1"/>
</dbReference>
<evidence type="ECO:0000256" key="3">
    <source>
        <dbReference type="ARBA" id="ARBA00022840"/>
    </source>
</evidence>
<comment type="caution">
    <text evidence="5">The sequence shown here is derived from an EMBL/GenBank/DDBJ whole genome shotgun (WGS) entry which is preliminary data.</text>
</comment>
<name>A0A1F5ITE6_9BACT</name>
<evidence type="ECO:0000256" key="2">
    <source>
        <dbReference type="ARBA" id="ARBA00022741"/>
    </source>
</evidence>
<dbReference type="SUPFAM" id="SSF51621">
    <property type="entry name" value="Phosphoenolpyruvate/pyruvate domain"/>
    <property type="match status" value="1"/>
</dbReference>
<evidence type="ECO:0000313" key="5">
    <source>
        <dbReference type="EMBL" id="OGE19628.1"/>
    </source>
</evidence>
<dbReference type="EMBL" id="MFCR01000002">
    <property type="protein sequence ID" value="OGE19628.1"/>
    <property type="molecule type" value="Genomic_DNA"/>
</dbReference>
<keyword evidence="2" id="KW-0547">Nucleotide-binding</keyword>
<protein>
    <recommendedName>
        <fullName evidence="4">PEP-utilising enzyme C-terminal domain-containing protein</fullName>
    </recommendedName>
</protein>
<comment type="similarity">
    <text evidence="1">Belongs to the PEP-utilizing enzyme family.</text>
</comment>
<gene>
    <name evidence="5" type="ORF">A2871_03100</name>
</gene>
<dbReference type="PANTHER" id="PTHR43030">
    <property type="entry name" value="PHOSPHOENOLPYRUVATE SYNTHASE"/>
    <property type="match status" value="1"/>
</dbReference>
<dbReference type="InterPro" id="IPR000121">
    <property type="entry name" value="PEP_util_C"/>
</dbReference>
<dbReference type="Gene3D" id="3.20.20.60">
    <property type="entry name" value="Phosphoenolpyruvate-binding domains"/>
    <property type="match status" value="1"/>
</dbReference>
<dbReference type="Proteomes" id="UP000176336">
    <property type="component" value="Unassembled WGS sequence"/>
</dbReference>
<proteinExistence type="inferred from homology"/>
<evidence type="ECO:0000313" key="6">
    <source>
        <dbReference type="Proteomes" id="UP000176336"/>
    </source>
</evidence>
<dbReference type="AlphaFoldDB" id="A0A1F5ITE6"/>
<dbReference type="GO" id="GO:0008986">
    <property type="term" value="F:pyruvate, water dikinase activity"/>
    <property type="evidence" value="ECO:0007669"/>
    <property type="project" value="InterPro"/>
</dbReference>
<keyword evidence="3" id="KW-0067">ATP-binding</keyword>
<sequence>MKLNLFPEFMIEILPIRVLRDEDSLIFGSLNVSLGKLSRLDFPVAPGIVITPPSLKLKTTLEHFDFGVKEVFQESLTLVKKEINKIPVPEILEREVGKHKQFFLDGKKIKGVRDLWTTLLDFWLEEIKGKLWNNGFYPGITENLDPKVVGFVKNPESCAVSYEDSFQDDVVISVKYGKIHPRDLKKIMELTRLAKKKLFIPNEYEWVIDKEVKLVGIKPYTSSSVIPANAGIQLTASSSELDPRLRGDDKKQRSAVKVFFDLSDGLTIEKDVEGVYIASEKIFDLNHPRESFDNLVFRLVESAVTFPGCPVFLKLADMSEGMGKVRGSLRLIHQKSLLNPILEALDFARHKKGLTNVHVVIPFVRGVNELLQIKRELSAKKLTRKASLQYWMEVATPENIINLEDYLLSGIDGVVLNMDELIAHLNGFDPSEPELSFYKMQVEGLLKFLDMGIRLLHKSKMPFIATGSLCFNPKVLEFLVEKGVYGIVAARYEAHSAHELLHQTEKRMILRKTF</sequence>
<evidence type="ECO:0000259" key="4">
    <source>
        <dbReference type="Pfam" id="PF02896"/>
    </source>
</evidence>
<reference evidence="5 6" key="1">
    <citation type="journal article" date="2016" name="Nat. Commun.">
        <title>Thousands of microbial genomes shed light on interconnected biogeochemical processes in an aquifer system.</title>
        <authorList>
            <person name="Anantharaman K."/>
            <person name="Brown C.T."/>
            <person name="Hug L.A."/>
            <person name="Sharon I."/>
            <person name="Castelle C.J."/>
            <person name="Probst A.J."/>
            <person name="Thomas B.C."/>
            <person name="Singh A."/>
            <person name="Wilkins M.J."/>
            <person name="Karaoz U."/>
            <person name="Brodie E.L."/>
            <person name="Williams K.H."/>
            <person name="Hubbard S.S."/>
            <person name="Banfield J.F."/>
        </authorList>
    </citation>
    <scope>NUCLEOTIDE SEQUENCE [LARGE SCALE GENOMIC DNA]</scope>
</reference>
<dbReference type="InterPro" id="IPR006319">
    <property type="entry name" value="PEP_synth"/>
</dbReference>
<evidence type="ECO:0000256" key="1">
    <source>
        <dbReference type="ARBA" id="ARBA00007837"/>
    </source>
</evidence>
<dbReference type="GO" id="GO:0005524">
    <property type="term" value="F:ATP binding"/>
    <property type="evidence" value="ECO:0007669"/>
    <property type="project" value="UniProtKB-KW"/>
</dbReference>
<accession>A0A1F5ITE6</accession>
<organism evidence="5 6">
    <name type="scientific">Candidatus Daviesbacteria bacterium RIFCSPHIGHO2_01_FULL_41_23</name>
    <dbReference type="NCBI Taxonomy" id="1797764"/>
    <lineage>
        <taxon>Bacteria</taxon>
        <taxon>Candidatus Daviesiibacteriota</taxon>
    </lineage>
</organism>
<dbReference type="InterPro" id="IPR015813">
    <property type="entry name" value="Pyrv/PenolPyrv_kinase-like_dom"/>
</dbReference>
<feature type="domain" description="PEP-utilising enzyme C-terminal" evidence="4">
    <location>
        <begin position="325"/>
        <end position="503"/>
    </location>
</feature>
<dbReference type="InterPro" id="IPR040442">
    <property type="entry name" value="Pyrv_kinase-like_dom_sf"/>
</dbReference>